<dbReference type="Gene3D" id="3.40.50.10490">
    <property type="entry name" value="Glucose-6-phosphate isomerase like protein, domain 1"/>
    <property type="match status" value="1"/>
</dbReference>
<keyword evidence="2" id="KW-0238">DNA-binding</keyword>
<feature type="domain" description="SIS" evidence="5">
    <location>
        <begin position="116"/>
        <end position="260"/>
    </location>
</feature>
<dbReference type="InterPro" id="IPR001347">
    <property type="entry name" value="SIS_dom"/>
</dbReference>
<dbReference type="InterPro" id="IPR047640">
    <property type="entry name" value="RpiR-like"/>
</dbReference>
<dbReference type="CDD" id="cd05013">
    <property type="entry name" value="SIS_RpiR"/>
    <property type="match status" value="1"/>
</dbReference>
<dbReference type="Pfam" id="PF01418">
    <property type="entry name" value="HTH_6"/>
    <property type="match status" value="1"/>
</dbReference>
<dbReference type="PROSITE" id="PS51464">
    <property type="entry name" value="SIS"/>
    <property type="match status" value="1"/>
</dbReference>
<dbReference type="AlphaFoldDB" id="A0A0F4LJQ4"/>
<dbReference type="GO" id="GO:0003700">
    <property type="term" value="F:DNA-binding transcription factor activity"/>
    <property type="evidence" value="ECO:0007669"/>
    <property type="project" value="InterPro"/>
</dbReference>
<dbReference type="SUPFAM" id="SSF46689">
    <property type="entry name" value="Homeodomain-like"/>
    <property type="match status" value="1"/>
</dbReference>
<evidence type="ECO:0000259" key="5">
    <source>
        <dbReference type="PROSITE" id="PS51464"/>
    </source>
</evidence>
<name>A0A0F4LJQ4_9LACO</name>
<proteinExistence type="predicted"/>
<dbReference type="InterPro" id="IPR000281">
    <property type="entry name" value="HTH_RpiR"/>
</dbReference>
<comment type="caution">
    <text evidence="6">The sequence shown here is derived from an EMBL/GenBank/DDBJ whole genome shotgun (WGS) entry which is preliminary data.</text>
</comment>
<evidence type="ECO:0000256" key="1">
    <source>
        <dbReference type="ARBA" id="ARBA00023015"/>
    </source>
</evidence>
<dbReference type="PATRIC" id="fig|1218507.3.peg.474"/>
<accession>A0A0F4LJQ4</accession>
<dbReference type="HOGENOM" id="CLU_055769_4_3_9"/>
<dbReference type="PROSITE" id="PS51071">
    <property type="entry name" value="HTH_RPIR"/>
    <property type="match status" value="1"/>
</dbReference>
<dbReference type="EMBL" id="JXLI01000006">
    <property type="protein sequence ID" value="KJY57806.1"/>
    <property type="molecule type" value="Genomic_DNA"/>
</dbReference>
<dbReference type="STRING" id="1218507.JF74_03090"/>
<sequence>MDIVNQLETFHSKMSTKEREATEKILKNLKPLASSSAKEAAFIYGTSTTTLVRLAKRIGLSGYSEFSFQTKLYLQNNASKEEASDSSNELSKVTNGFCKSISKIPTNSNNEKIIQLAKEIHDAKRTFFIGYGYTGLVTDYLKFMFLTLGKTPIIYDDVSMINHVDQSLKKGDLVIVFSVSGSLKQYKKIYKKCKQENILLTIVTMNPNLNILKDISLNFILPTVSTVNENLQVQSIDPQPIFWIFASALTRIYKNIFSTK</sequence>
<dbReference type="PANTHER" id="PTHR30514:SF1">
    <property type="entry name" value="HTH-TYPE TRANSCRIPTIONAL REGULATOR HEXR-RELATED"/>
    <property type="match status" value="1"/>
</dbReference>
<dbReference type="GO" id="GO:1901135">
    <property type="term" value="P:carbohydrate derivative metabolic process"/>
    <property type="evidence" value="ECO:0007669"/>
    <property type="project" value="InterPro"/>
</dbReference>
<dbReference type="GO" id="GO:0097367">
    <property type="term" value="F:carbohydrate derivative binding"/>
    <property type="evidence" value="ECO:0007669"/>
    <property type="project" value="InterPro"/>
</dbReference>
<dbReference type="Pfam" id="PF01380">
    <property type="entry name" value="SIS"/>
    <property type="match status" value="1"/>
</dbReference>
<dbReference type="PANTHER" id="PTHR30514">
    <property type="entry name" value="GLUCOKINASE"/>
    <property type="match status" value="1"/>
</dbReference>
<keyword evidence="1" id="KW-0805">Transcription regulation</keyword>
<dbReference type="Gene3D" id="1.10.10.10">
    <property type="entry name" value="Winged helix-like DNA-binding domain superfamily/Winged helix DNA-binding domain"/>
    <property type="match status" value="1"/>
</dbReference>
<evidence type="ECO:0000256" key="3">
    <source>
        <dbReference type="ARBA" id="ARBA00023163"/>
    </source>
</evidence>
<evidence type="ECO:0000259" key="4">
    <source>
        <dbReference type="PROSITE" id="PS51071"/>
    </source>
</evidence>
<dbReference type="OrthoDB" id="1648815at2"/>
<keyword evidence="3" id="KW-0804">Transcription</keyword>
<dbReference type="Proteomes" id="UP000033531">
    <property type="component" value="Unassembled WGS sequence"/>
</dbReference>
<dbReference type="RefSeq" id="WP_046324255.1">
    <property type="nucleotide sequence ID" value="NZ_JBHTMT010000006.1"/>
</dbReference>
<evidence type="ECO:0000313" key="6">
    <source>
        <dbReference type="EMBL" id="KJY57806.1"/>
    </source>
</evidence>
<evidence type="ECO:0000313" key="7">
    <source>
        <dbReference type="Proteomes" id="UP000033531"/>
    </source>
</evidence>
<feature type="domain" description="HTH rpiR-type" evidence="4">
    <location>
        <begin position="1"/>
        <end position="77"/>
    </location>
</feature>
<reference evidence="6 7" key="1">
    <citation type="submission" date="2015-01" db="EMBL/GenBank/DDBJ databases">
        <title>Comparative genomics of the lactic acid bacteria isolated from the honey bee gut.</title>
        <authorList>
            <person name="Ellegaard K.M."/>
            <person name="Tamarit D."/>
            <person name="Javelind E."/>
            <person name="Olofsson T."/>
            <person name="Andersson S.G."/>
            <person name="Vasquez A."/>
        </authorList>
    </citation>
    <scope>NUCLEOTIDE SEQUENCE [LARGE SCALE GENOMIC DNA]</scope>
    <source>
        <strain evidence="6 7">Hma8</strain>
    </source>
</reference>
<evidence type="ECO:0008006" key="8">
    <source>
        <dbReference type="Google" id="ProtNLM"/>
    </source>
</evidence>
<protein>
    <recommendedName>
        <fullName evidence="8">MurR/RpiR family transcriptional regulator</fullName>
    </recommendedName>
</protein>
<dbReference type="InterPro" id="IPR009057">
    <property type="entry name" value="Homeodomain-like_sf"/>
</dbReference>
<organism evidence="6 7">
    <name type="scientific">Lactobacillus melliventris</name>
    <dbReference type="NCBI Taxonomy" id="1218507"/>
    <lineage>
        <taxon>Bacteria</taxon>
        <taxon>Bacillati</taxon>
        <taxon>Bacillota</taxon>
        <taxon>Bacilli</taxon>
        <taxon>Lactobacillales</taxon>
        <taxon>Lactobacillaceae</taxon>
        <taxon>Lactobacillus</taxon>
    </lineage>
</organism>
<evidence type="ECO:0000256" key="2">
    <source>
        <dbReference type="ARBA" id="ARBA00023125"/>
    </source>
</evidence>
<gene>
    <name evidence="6" type="ORF">JF74_03090</name>
</gene>
<dbReference type="InterPro" id="IPR035472">
    <property type="entry name" value="RpiR-like_SIS"/>
</dbReference>
<dbReference type="GO" id="GO:0003677">
    <property type="term" value="F:DNA binding"/>
    <property type="evidence" value="ECO:0007669"/>
    <property type="project" value="UniProtKB-KW"/>
</dbReference>
<dbReference type="InterPro" id="IPR046348">
    <property type="entry name" value="SIS_dom_sf"/>
</dbReference>
<dbReference type="SUPFAM" id="SSF53697">
    <property type="entry name" value="SIS domain"/>
    <property type="match status" value="1"/>
</dbReference>
<dbReference type="InterPro" id="IPR036388">
    <property type="entry name" value="WH-like_DNA-bd_sf"/>
</dbReference>